<dbReference type="InterPro" id="IPR001509">
    <property type="entry name" value="Epimerase_deHydtase"/>
</dbReference>
<dbReference type="RefSeq" id="WP_377323352.1">
    <property type="nucleotide sequence ID" value="NZ_JBHSNG010000001.1"/>
</dbReference>
<feature type="domain" description="NAD-dependent epimerase/dehydratase" evidence="1">
    <location>
        <begin position="42"/>
        <end position="261"/>
    </location>
</feature>
<dbReference type="InterPro" id="IPR050177">
    <property type="entry name" value="Lipid_A_modif_metabolic_enz"/>
</dbReference>
<proteinExistence type="predicted"/>
<sequence length="313" mass="34262">MARRIGSRCHCGHKPVKLSALVPRPRFLPHFHAWETLREIRVAVTGQRGVLGSLLTQRLRENGIHVDVFPGDVSDIADITQWIRLSRAEVMFHLAAIVPLAKVEADPIAAMRVNATALVAIQEAVAKFVPQSWFFLGSTSHVYSAVTHVHNGYRRLSEASATEPLSLYGATKLAGERIMVPLARHFGTQLCVGRIFSYFHEQQSSSFLIPGLISRINSAHDESVIEVRDADCVRDFLHADMVIDAILFLCARRAVMTVNIGSGQATSVGAIANRLRALSSKNISLRYLPAATPNGLVADTKALRCIISAGLDK</sequence>
<dbReference type="CDD" id="cd08946">
    <property type="entry name" value="SDR_e"/>
    <property type="match status" value="1"/>
</dbReference>
<protein>
    <submittedName>
        <fullName evidence="2">NAD-dependent epimerase/dehydratase family protein</fullName>
    </submittedName>
</protein>
<accession>A0ABW0SSA9</accession>
<dbReference type="SUPFAM" id="SSF51735">
    <property type="entry name" value="NAD(P)-binding Rossmann-fold domains"/>
    <property type="match status" value="1"/>
</dbReference>
<gene>
    <name evidence="2" type="ORF">ACFPPB_00590</name>
</gene>
<dbReference type="Gene3D" id="3.40.50.720">
    <property type="entry name" value="NAD(P)-binding Rossmann-like Domain"/>
    <property type="match status" value="1"/>
</dbReference>
<evidence type="ECO:0000313" key="2">
    <source>
        <dbReference type="EMBL" id="MFC5579615.1"/>
    </source>
</evidence>
<evidence type="ECO:0000313" key="3">
    <source>
        <dbReference type="Proteomes" id="UP001596111"/>
    </source>
</evidence>
<keyword evidence="3" id="KW-1185">Reference proteome</keyword>
<name>A0ABW0SSA9_9GAMM</name>
<dbReference type="PANTHER" id="PTHR43245:SF23">
    <property type="entry name" value="NAD(P)-BINDING DOMAIN-CONTAINING PROTEIN"/>
    <property type="match status" value="1"/>
</dbReference>
<reference evidence="3" key="1">
    <citation type="journal article" date="2019" name="Int. J. Syst. Evol. Microbiol.">
        <title>The Global Catalogue of Microorganisms (GCM) 10K type strain sequencing project: providing services to taxonomists for standard genome sequencing and annotation.</title>
        <authorList>
            <consortium name="The Broad Institute Genomics Platform"/>
            <consortium name="The Broad Institute Genome Sequencing Center for Infectious Disease"/>
            <person name="Wu L."/>
            <person name="Ma J."/>
        </authorList>
    </citation>
    <scope>NUCLEOTIDE SEQUENCE [LARGE SCALE GENOMIC DNA]</scope>
    <source>
        <strain evidence="3">CGMCC 1.13587</strain>
    </source>
</reference>
<dbReference type="EMBL" id="JBHSNG010000001">
    <property type="protein sequence ID" value="MFC5579615.1"/>
    <property type="molecule type" value="Genomic_DNA"/>
</dbReference>
<dbReference type="InterPro" id="IPR036291">
    <property type="entry name" value="NAD(P)-bd_dom_sf"/>
</dbReference>
<dbReference type="Proteomes" id="UP001596111">
    <property type="component" value="Unassembled WGS sequence"/>
</dbReference>
<dbReference type="Pfam" id="PF01370">
    <property type="entry name" value="Epimerase"/>
    <property type="match status" value="1"/>
</dbReference>
<organism evidence="2 3">
    <name type="scientific">Rhodanobacter terrae</name>
    <dbReference type="NCBI Taxonomy" id="418647"/>
    <lineage>
        <taxon>Bacteria</taxon>
        <taxon>Pseudomonadati</taxon>
        <taxon>Pseudomonadota</taxon>
        <taxon>Gammaproteobacteria</taxon>
        <taxon>Lysobacterales</taxon>
        <taxon>Rhodanobacteraceae</taxon>
        <taxon>Rhodanobacter</taxon>
    </lineage>
</organism>
<evidence type="ECO:0000259" key="1">
    <source>
        <dbReference type="Pfam" id="PF01370"/>
    </source>
</evidence>
<dbReference type="PANTHER" id="PTHR43245">
    <property type="entry name" value="BIFUNCTIONAL POLYMYXIN RESISTANCE PROTEIN ARNA"/>
    <property type="match status" value="1"/>
</dbReference>
<comment type="caution">
    <text evidence="2">The sequence shown here is derived from an EMBL/GenBank/DDBJ whole genome shotgun (WGS) entry which is preliminary data.</text>
</comment>